<dbReference type="KEGG" id="asc:ASAC_0776"/>
<dbReference type="InterPro" id="IPR003593">
    <property type="entry name" value="AAA+_ATPase"/>
</dbReference>
<feature type="domain" description="AAA+ ATPase" evidence="1">
    <location>
        <begin position="205"/>
        <end position="658"/>
    </location>
</feature>
<dbReference type="CDD" id="cd01127">
    <property type="entry name" value="TrwB_TraG_TraD_VirD4"/>
    <property type="match status" value="1"/>
</dbReference>
<organism evidence="2 3">
    <name type="scientific">Acidilobus saccharovorans (strain DSM 16705 / JCM 18335 / VKM B-2471 / 345-15)</name>
    <dbReference type="NCBI Taxonomy" id="666510"/>
    <lineage>
        <taxon>Archaea</taxon>
        <taxon>Thermoproteota</taxon>
        <taxon>Thermoprotei</taxon>
        <taxon>Acidilobales</taxon>
        <taxon>Acidilobaceae</taxon>
        <taxon>Acidilobus</taxon>
    </lineage>
</organism>
<dbReference type="AlphaFoldDB" id="D9Q1J4"/>
<dbReference type="Gene3D" id="3.40.50.300">
    <property type="entry name" value="P-loop containing nucleotide triphosphate hydrolases"/>
    <property type="match status" value="2"/>
</dbReference>
<reference evidence="2 3" key="1">
    <citation type="journal article" date="2010" name="Appl. Environ. Microbiol.">
        <title>The genome sequence of the crenarchaeon Acidilobus saccharovorans supports a new order, Acidilobales, and suggests an important ecological role in terrestrial acidic hot springs.</title>
        <authorList>
            <person name="Mardanov A.V."/>
            <person name="Svetlitchnyi V.A."/>
            <person name="Beletsky A.V."/>
            <person name="Prokofeva M.I."/>
            <person name="Bonch-Osmolovskaya E.A."/>
            <person name="Ravin N.V."/>
            <person name="Skryabin K.G."/>
        </authorList>
    </citation>
    <scope>NUCLEOTIDE SEQUENCE [LARGE SCALE GENOMIC DNA]</scope>
    <source>
        <strain evidence="3">DSM 16705 / JCM 18335 / VKM B-2471 / 345-15</strain>
    </source>
</reference>
<dbReference type="RefSeq" id="WP_013266694.1">
    <property type="nucleotide sequence ID" value="NC_014374.1"/>
</dbReference>
<dbReference type="EMBL" id="CP001742">
    <property type="protein sequence ID" value="ADL19182.1"/>
    <property type="molecule type" value="Genomic_DNA"/>
</dbReference>
<dbReference type="InterPro" id="IPR002789">
    <property type="entry name" value="HerA_central"/>
</dbReference>
<dbReference type="SMART" id="SM00382">
    <property type="entry name" value="AAA"/>
    <property type="match status" value="1"/>
</dbReference>
<accession>D9Q1J4</accession>
<dbReference type="GeneID" id="9499011"/>
<dbReference type="InParanoid" id="D9Q1J4"/>
<proteinExistence type="predicted"/>
<evidence type="ECO:0000313" key="2">
    <source>
        <dbReference type="EMBL" id="ADL19182.1"/>
    </source>
</evidence>
<dbReference type="Pfam" id="PF01935">
    <property type="entry name" value="DUF87"/>
    <property type="match status" value="1"/>
</dbReference>
<gene>
    <name evidence="2" type="ordered locus">ASAC_0776</name>
</gene>
<dbReference type="PANTHER" id="PTHR30121">
    <property type="entry name" value="UNCHARACTERIZED PROTEIN YJGR-RELATED"/>
    <property type="match status" value="1"/>
</dbReference>
<dbReference type="PANTHER" id="PTHR30121:SF1">
    <property type="entry name" value="AAA+ ATPASE DOMAIN-CONTAINING PROTEIN"/>
    <property type="match status" value="1"/>
</dbReference>
<dbReference type="eggNOG" id="arCOG00284">
    <property type="taxonomic scope" value="Archaea"/>
</dbReference>
<dbReference type="OrthoDB" id="107033at2157"/>
<dbReference type="SUPFAM" id="SSF52540">
    <property type="entry name" value="P-loop containing nucleoside triphosphate hydrolases"/>
    <property type="match status" value="1"/>
</dbReference>
<name>D9Q1J4_ACIS3</name>
<dbReference type="InterPro" id="IPR051162">
    <property type="entry name" value="T4SS_component"/>
</dbReference>
<keyword evidence="3" id="KW-1185">Reference proteome</keyword>
<protein>
    <submittedName>
        <fullName evidence="2">Predicted ATPase</fullName>
    </submittedName>
</protein>
<dbReference type="STRING" id="666510.ASAC_0776"/>
<evidence type="ECO:0000259" key="1">
    <source>
        <dbReference type="SMART" id="SM00382"/>
    </source>
</evidence>
<dbReference type="Proteomes" id="UP000000346">
    <property type="component" value="Chromosome"/>
</dbReference>
<dbReference type="HOGENOM" id="CLU_453183_0_0_2"/>
<evidence type="ECO:0000313" key="3">
    <source>
        <dbReference type="Proteomes" id="UP000000346"/>
    </source>
</evidence>
<sequence>MADKEGLQLDKLKAVESEVDRLDQMLRAAYEKANRVGKLVGRVSRFNEVKVGEGSRIEFVIDPSTYYREREAPFQRVGDYLVIVDPKDLRLVLVRVTSINRRDELAMMGLQPPVSPIVNSVEPRGLITDAIIEGELVLEKGDGDPSPRPAVKSIEPQAPVVVPSPQTLRELLDLPSEGVVLGSLATPGGLIEGGRIPVKLPVQTFLHHILIVGTTGAGKTTLLKNMITAAYSNSRRGFTAIIVDLNDDFVQLPMKPQRPPEPREVYENAYSNVSPPPGVMVVLPITAQVLGEIWASREGGKYVEVLRELGKEYVRDVIAPLLESEVEADLKHKVSDSTGLTYLEAQGLPFRLALVPYFIDTSRSTTDSLVSLMPGLSELARSMLASIRRKFKAKFKFNPPMEILQAALLVALMKLRKGPSDEEAMKMAWELMSNYVANWRESQEAASPEDIPLLKLVGYDERGRASAVKLDEAVDFTTKVILSLMPHRSTVEALFRRVSALLDTGFVDVMIVSDKGLEVLREPSWESIVREANLLQVPVVLDLRKGLESSQGGPESLRVLTYRMLERIIAWKHEAWRRRERDSPEVVIFIDEAHQFFPSEGRSKEEAEEVSEISAMISRIARLGRSRGIGLVFSTHSPKDLNSIVIQLTNTKVLLRSEESQVESLSLPQEVKQYLPRLQDRYMAIVSYAFREGYVFAQTTTPLTMHYDISA</sequence>
<dbReference type="InterPro" id="IPR027417">
    <property type="entry name" value="P-loop_NTPase"/>
</dbReference>